<keyword evidence="1" id="KW-0812">Transmembrane</keyword>
<keyword evidence="1" id="KW-1133">Transmembrane helix</keyword>
<dbReference type="AlphaFoldDB" id="A0A0A8XU57"/>
<evidence type="ECO:0000313" key="2">
    <source>
        <dbReference type="EMBL" id="JAD16293.1"/>
    </source>
</evidence>
<keyword evidence="1" id="KW-0472">Membrane</keyword>
<reference evidence="2" key="1">
    <citation type="submission" date="2014-09" db="EMBL/GenBank/DDBJ databases">
        <authorList>
            <person name="Magalhaes I.L.F."/>
            <person name="Oliveira U."/>
            <person name="Santos F.R."/>
            <person name="Vidigal T.H.D.A."/>
            <person name="Brescovit A.D."/>
            <person name="Santos A.J."/>
        </authorList>
    </citation>
    <scope>NUCLEOTIDE SEQUENCE</scope>
    <source>
        <tissue evidence="2">Shoot tissue taken approximately 20 cm above the soil surface</tissue>
    </source>
</reference>
<reference evidence="2" key="2">
    <citation type="journal article" date="2015" name="Data Brief">
        <title>Shoot transcriptome of the giant reed, Arundo donax.</title>
        <authorList>
            <person name="Barrero R.A."/>
            <person name="Guerrero F.D."/>
            <person name="Moolhuijzen P."/>
            <person name="Goolsby J.A."/>
            <person name="Tidwell J."/>
            <person name="Bellgard S.E."/>
            <person name="Bellgard M.I."/>
        </authorList>
    </citation>
    <scope>NUCLEOTIDE SEQUENCE</scope>
    <source>
        <tissue evidence="2">Shoot tissue taken approximately 20 cm above the soil surface</tissue>
    </source>
</reference>
<dbReference type="EMBL" id="GBRH01281602">
    <property type="protein sequence ID" value="JAD16293.1"/>
    <property type="molecule type" value="Transcribed_RNA"/>
</dbReference>
<evidence type="ECO:0000256" key="1">
    <source>
        <dbReference type="SAM" id="Phobius"/>
    </source>
</evidence>
<organism evidence="2">
    <name type="scientific">Arundo donax</name>
    <name type="common">Giant reed</name>
    <name type="synonym">Donax arundinaceus</name>
    <dbReference type="NCBI Taxonomy" id="35708"/>
    <lineage>
        <taxon>Eukaryota</taxon>
        <taxon>Viridiplantae</taxon>
        <taxon>Streptophyta</taxon>
        <taxon>Embryophyta</taxon>
        <taxon>Tracheophyta</taxon>
        <taxon>Spermatophyta</taxon>
        <taxon>Magnoliopsida</taxon>
        <taxon>Liliopsida</taxon>
        <taxon>Poales</taxon>
        <taxon>Poaceae</taxon>
        <taxon>PACMAD clade</taxon>
        <taxon>Arundinoideae</taxon>
        <taxon>Arundineae</taxon>
        <taxon>Arundo</taxon>
    </lineage>
</organism>
<sequence length="46" mass="5331">MHTVTTFCQTSHSYRACFITRVQCSAVVFFHFIFVCFIVVNLLAIE</sequence>
<accession>A0A0A8XU57</accession>
<name>A0A0A8XU57_ARUDO</name>
<protein>
    <submittedName>
        <fullName evidence="2">Uncharacterized protein</fullName>
    </submittedName>
</protein>
<proteinExistence type="predicted"/>
<feature type="transmembrane region" description="Helical" evidence="1">
    <location>
        <begin position="24"/>
        <end position="45"/>
    </location>
</feature>